<reference evidence="1" key="1">
    <citation type="submission" date="2022-10" db="EMBL/GenBank/DDBJ databases">
        <authorList>
            <person name="Meaden S."/>
        </authorList>
    </citation>
    <scope>NUCLEOTIDE SEQUENCE</scope>
</reference>
<proteinExistence type="predicted"/>
<gene>
    <name evidence="1" type="ORF">ORM20_00114</name>
</gene>
<name>A0A9N6ZGG7_9VIRU</name>
<sequence length="92" mass="10783">MSFRSTYTVYVKGISNDEMIAAFVPKDLEDDIDTLVEELTKGLDEGLIGSWTKGYYWYSMELDRYFFLDGITSKEYQKLFEESERVIYGSED</sequence>
<evidence type="ECO:0000313" key="1">
    <source>
        <dbReference type="EMBL" id="CAI3971163.1"/>
    </source>
</evidence>
<dbReference type="EMBL" id="OX359470">
    <property type="protein sequence ID" value="CAI3971163.1"/>
    <property type="molecule type" value="Genomic_DNA"/>
</dbReference>
<accession>A0A9N6ZGG7</accession>
<protein>
    <submittedName>
        <fullName evidence="1">Uncharacterized protein</fullName>
    </submittedName>
</protein>
<organism evidence="1">
    <name type="scientific">Ochrobactrum phage ORM_20</name>
    <dbReference type="NCBI Taxonomy" id="2985243"/>
    <lineage>
        <taxon>Viruses</taxon>
    </lineage>
</organism>